<feature type="compositionally biased region" description="Acidic residues" evidence="3">
    <location>
        <begin position="342"/>
        <end position="351"/>
    </location>
</feature>
<reference evidence="5 6" key="1">
    <citation type="submission" date="2017-12" db="EMBL/GenBank/DDBJ databases">
        <title>Hemimetabolous genomes reveal molecular basis of termite eusociality.</title>
        <authorList>
            <person name="Harrison M.C."/>
            <person name="Jongepier E."/>
            <person name="Robertson H.M."/>
            <person name="Arning N."/>
            <person name="Bitard-Feildel T."/>
            <person name="Chao H."/>
            <person name="Childers C.P."/>
            <person name="Dinh H."/>
            <person name="Doddapaneni H."/>
            <person name="Dugan S."/>
            <person name="Gowin J."/>
            <person name="Greiner C."/>
            <person name="Han Y."/>
            <person name="Hu H."/>
            <person name="Hughes D.S.T."/>
            <person name="Huylmans A.-K."/>
            <person name="Kemena C."/>
            <person name="Kremer L.P.M."/>
            <person name="Lee S.L."/>
            <person name="Lopez-Ezquerra A."/>
            <person name="Mallet L."/>
            <person name="Monroy-Kuhn J.M."/>
            <person name="Moser A."/>
            <person name="Murali S.C."/>
            <person name="Muzny D.M."/>
            <person name="Otani S."/>
            <person name="Piulachs M.-D."/>
            <person name="Poelchau M."/>
            <person name="Qu J."/>
            <person name="Schaub F."/>
            <person name="Wada-Katsumata A."/>
            <person name="Worley K.C."/>
            <person name="Xie Q."/>
            <person name="Ylla G."/>
            <person name="Poulsen M."/>
            <person name="Gibbs R.A."/>
            <person name="Schal C."/>
            <person name="Richards S."/>
            <person name="Belles X."/>
            <person name="Korb J."/>
            <person name="Bornberg-Bauer E."/>
        </authorList>
    </citation>
    <scope>NUCLEOTIDE SEQUENCE [LARGE SCALE GENOMIC DNA]</scope>
    <source>
        <tissue evidence="5">Whole body</tissue>
    </source>
</reference>
<dbReference type="InterPro" id="IPR004114">
    <property type="entry name" value="THUMP_dom"/>
</dbReference>
<keyword evidence="2" id="KW-0694">RNA-binding</keyword>
<gene>
    <name evidence="5" type="ORF">B7P43_G14895</name>
</gene>
<dbReference type="FunFam" id="3.30.2300.10:FF:000001">
    <property type="entry name" value="THUMP domain-containing protein 1"/>
    <property type="match status" value="1"/>
</dbReference>
<dbReference type="InParanoid" id="A0A2J7RR09"/>
<dbReference type="STRING" id="105785.A0A2J7RR09"/>
<dbReference type="PANTHER" id="PTHR13452:SF10">
    <property type="entry name" value="THUMP DOMAIN-CONTAINING PROTEIN 1"/>
    <property type="match status" value="1"/>
</dbReference>
<evidence type="ECO:0000256" key="2">
    <source>
        <dbReference type="PROSITE-ProRule" id="PRU00529"/>
    </source>
</evidence>
<dbReference type="GO" id="GO:0003723">
    <property type="term" value="F:RNA binding"/>
    <property type="evidence" value="ECO:0007669"/>
    <property type="project" value="UniProtKB-UniRule"/>
</dbReference>
<comment type="similarity">
    <text evidence="1">Belongs to the THUMPD1 family.</text>
</comment>
<feature type="domain" description="THUMP" evidence="4">
    <location>
        <begin position="142"/>
        <end position="248"/>
    </location>
</feature>
<dbReference type="Gene3D" id="3.30.2300.10">
    <property type="entry name" value="THUMP superfamily"/>
    <property type="match status" value="1"/>
</dbReference>
<sequence length="367" mass="41442">MSSYQKRKKPNFYSSQKPRKKREFVLKPGLKGFLCTCNNRERDCIRESYNILNEYADRLYGEDKASVDAASASADPHTPENASEDEDIQTALNKELESLRAERKKLPSTRRFQAIDSGANNCIFIQTTLPEPVELVYHIMKDLEATKKQKTRFLLRLLPIESTCKAYVEDIRQAADSVFDKYFSKEGKTFAVLFNRRNSSGVNRDELIRDLADMIVRRHPENRVDLKHPQLAVIVEVIRNMCCLSVLPEFFELRKYNFLELCAPEGGIKVVDRVSERKGAGKSGEIEEEILVTKESGQAQGVGTGPDNEKGCNSKTVAPTLKDEAKEIKERSDADDVKIEPEGENIEEETGETGTDNVPETPAKAEV</sequence>
<dbReference type="AlphaFoldDB" id="A0A2J7RR09"/>
<comment type="caution">
    <text evidence="5">The sequence shown here is derived from an EMBL/GenBank/DDBJ whole genome shotgun (WGS) entry which is preliminary data.</text>
</comment>
<evidence type="ECO:0000259" key="4">
    <source>
        <dbReference type="PROSITE" id="PS51165"/>
    </source>
</evidence>
<name>A0A2J7RR09_9NEOP</name>
<feature type="region of interest" description="Disordered" evidence="3">
    <location>
        <begin position="297"/>
        <end position="367"/>
    </location>
</feature>
<dbReference type="Pfam" id="PF02926">
    <property type="entry name" value="THUMP"/>
    <property type="match status" value="1"/>
</dbReference>
<dbReference type="EMBL" id="NEVH01000613">
    <property type="protein sequence ID" value="PNF43257.1"/>
    <property type="molecule type" value="Genomic_DNA"/>
</dbReference>
<dbReference type="CDD" id="cd11717">
    <property type="entry name" value="THUMP_THUMPD1_like"/>
    <property type="match status" value="1"/>
</dbReference>
<dbReference type="FunCoup" id="A0A2J7RR09">
    <property type="interactions" value="2122"/>
</dbReference>
<feature type="compositionally biased region" description="Basic and acidic residues" evidence="3">
    <location>
        <begin position="321"/>
        <end position="341"/>
    </location>
</feature>
<evidence type="ECO:0000313" key="6">
    <source>
        <dbReference type="Proteomes" id="UP000235965"/>
    </source>
</evidence>
<dbReference type="PROSITE" id="PS51165">
    <property type="entry name" value="THUMP"/>
    <property type="match status" value="1"/>
</dbReference>
<organism evidence="5 6">
    <name type="scientific">Cryptotermes secundus</name>
    <dbReference type="NCBI Taxonomy" id="105785"/>
    <lineage>
        <taxon>Eukaryota</taxon>
        <taxon>Metazoa</taxon>
        <taxon>Ecdysozoa</taxon>
        <taxon>Arthropoda</taxon>
        <taxon>Hexapoda</taxon>
        <taxon>Insecta</taxon>
        <taxon>Pterygota</taxon>
        <taxon>Neoptera</taxon>
        <taxon>Polyneoptera</taxon>
        <taxon>Dictyoptera</taxon>
        <taxon>Blattodea</taxon>
        <taxon>Blattoidea</taxon>
        <taxon>Termitoidae</taxon>
        <taxon>Kalotermitidae</taxon>
        <taxon>Cryptotermitinae</taxon>
        <taxon>Cryptotermes</taxon>
    </lineage>
</organism>
<dbReference type="SUPFAM" id="SSF143437">
    <property type="entry name" value="THUMP domain-like"/>
    <property type="match status" value="1"/>
</dbReference>
<dbReference type="InterPro" id="IPR040183">
    <property type="entry name" value="THUMPD1-like"/>
</dbReference>
<keyword evidence="6" id="KW-1185">Reference proteome</keyword>
<dbReference type="PANTHER" id="PTHR13452">
    <property type="entry name" value="THUMP DOMAIN CONTAINING PROTEIN 1-RELATED"/>
    <property type="match status" value="1"/>
</dbReference>
<proteinExistence type="inferred from homology"/>
<evidence type="ECO:0000313" key="5">
    <source>
        <dbReference type="EMBL" id="PNF43257.1"/>
    </source>
</evidence>
<dbReference type="OrthoDB" id="367221at2759"/>
<dbReference type="GO" id="GO:0006400">
    <property type="term" value="P:tRNA modification"/>
    <property type="evidence" value="ECO:0007669"/>
    <property type="project" value="InterPro"/>
</dbReference>
<dbReference type="SMART" id="SM00981">
    <property type="entry name" value="THUMP"/>
    <property type="match status" value="1"/>
</dbReference>
<evidence type="ECO:0000256" key="3">
    <source>
        <dbReference type="SAM" id="MobiDB-lite"/>
    </source>
</evidence>
<accession>A0A2J7RR09</accession>
<dbReference type="Proteomes" id="UP000235965">
    <property type="component" value="Unassembled WGS sequence"/>
</dbReference>
<protein>
    <recommendedName>
        <fullName evidence="4">THUMP domain-containing protein</fullName>
    </recommendedName>
</protein>
<evidence type="ECO:0000256" key="1">
    <source>
        <dbReference type="ARBA" id="ARBA00060731"/>
    </source>
</evidence>